<reference evidence="2 3" key="1">
    <citation type="submission" date="2024-09" db="EMBL/GenBank/DDBJ databases">
        <title>Rethinking Asexuality: The Enigmatic Case of Functional Sexual Genes in Lepraria (Stereocaulaceae).</title>
        <authorList>
            <person name="Doellman M."/>
            <person name="Sun Y."/>
            <person name="Barcenas-Pena A."/>
            <person name="Lumbsch H.T."/>
            <person name="Grewe F."/>
        </authorList>
    </citation>
    <scope>NUCLEOTIDE SEQUENCE [LARGE SCALE GENOMIC DNA]</scope>
    <source>
        <strain evidence="2 3">Mercado 3170</strain>
    </source>
</reference>
<proteinExistence type="predicted"/>
<evidence type="ECO:0000313" key="3">
    <source>
        <dbReference type="Proteomes" id="UP001590950"/>
    </source>
</evidence>
<accession>A0ABR4ADR7</accession>
<dbReference type="Proteomes" id="UP001590950">
    <property type="component" value="Unassembled WGS sequence"/>
</dbReference>
<name>A0ABR4ADR7_9LECA</name>
<protein>
    <submittedName>
        <fullName evidence="2">Uncharacterized protein</fullName>
    </submittedName>
</protein>
<feature type="region of interest" description="Disordered" evidence="1">
    <location>
        <begin position="1"/>
        <end position="52"/>
    </location>
</feature>
<gene>
    <name evidence="2" type="ORF">N7G274_003430</name>
</gene>
<feature type="compositionally biased region" description="Pro residues" evidence="1">
    <location>
        <begin position="1"/>
        <end position="14"/>
    </location>
</feature>
<feature type="compositionally biased region" description="Polar residues" evidence="1">
    <location>
        <begin position="36"/>
        <end position="52"/>
    </location>
</feature>
<evidence type="ECO:0000256" key="1">
    <source>
        <dbReference type="SAM" id="MobiDB-lite"/>
    </source>
</evidence>
<dbReference type="EMBL" id="JBEFKJ010000010">
    <property type="protein sequence ID" value="KAL2043910.1"/>
    <property type="molecule type" value="Genomic_DNA"/>
</dbReference>
<organism evidence="2 3">
    <name type="scientific">Stereocaulon virgatum</name>
    <dbReference type="NCBI Taxonomy" id="373712"/>
    <lineage>
        <taxon>Eukaryota</taxon>
        <taxon>Fungi</taxon>
        <taxon>Dikarya</taxon>
        <taxon>Ascomycota</taxon>
        <taxon>Pezizomycotina</taxon>
        <taxon>Lecanoromycetes</taxon>
        <taxon>OSLEUM clade</taxon>
        <taxon>Lecanoromycetidae</taxon>
        <taxon>Lecanorales</taxon>
        <taxon>Lecanorineae</taxon>
        <taxon>Stereocaulaceae</taxon>
        <taxon>Stereocaulon</taxon>
    </lineage>
</organism>
<evidence type="ECO:0000313" key="2">
    <source>
        <dbReference type="EMBL" id="KAL2043910.1"/>
    </source>
</evidence>
<sequence length="264" mass="30162">MPQYTPAPTPPPNAQLPAQNLSQYTKSLVPTPPQDTKPSATNITNHSGPPNPQTSKYTYNIVWLWRTMEDTAVQDRIKFVAINGLDGLDIVETEAFRGQLEEIDKLRHNERAQNHFDHSITQSSIPFHSYPVIVRLQYGFYWAEYAGNYTPSTKTFSVLRSRQATEKTAAEFVTQNRELYQELTTRNIVMEYLDVPDDNGENFLSMIFSDRYPNRGVDCRFICKMRSAGRDGTLSQQEMERLGIVKRLTLLNSPGEWSGPMFEG</sequence>
<keyword evidence="3" id="KW-1185">Reference proteome</keyword>
<comment type="caution">
    <text evidence="2">The sequence shown here is derived from an EMBL/GenBank/DDBJ whole genome shotgun (WGS) entry which is preliminary data.</text>
</comment>